<keyword evidence="3" id="KW-1185">Reference proteome</keyword>
<accession>A0A1Y1RP55</accession>
<evidence type="ECO:0000313" key="2">
    <source>
        <dbReference type="EMBL" id="ORC17381.1"/>
    </source>
</evidence>
<dbReference type="RefSeq" id="WP_083091867.1">
    <property type="nucleotide sequence ID" value="NZ_LXWF01000033.1"/>
</dbReference>
<dbReference type="SUPFAM" id="SSF47413">
    <property type="entry name" value="lambda repressor-like DNA-binding domains"/>
    <property type="match status" value="1"/>
</dbReference>
<dbReference type="AlphaFoldDB" id="A0A1Y1RP55"/>
<reference evidence="2 3" key="1">
    <citation type="submission" date="2016-05" db="EMBL/GenBank/DDBJ databases">
        <title>Draft genome sequence of a porcine commensal Rothia nasimurium.</title>
        <authorList>
            <person name="Gaiser R.A."/>
            <person name="Van Baarlen P."/>
            <person name="Wells J.M."/>
        </authorList>
    </citation>
    <scope>NUCLEOTIDE SEQUENCE [LARGE SCALE GENOMIC DNA]</scope>
    <source>
        <strain evidence="2 3">PT-32</strain>
    </source>
</reference>
<protein>
    <recommendedName>
        <fullName evidence="1">HTH cro/C1-type domain-containing protein</fullName>
    </recommendedName>
</protein>
<name>A0A1Y1RP55_9MICC</name>
<dbReference type="InterPro" id="IPR001387">
    <property type="entry name" value="Cro/C1-type_HTH"/>
</dbReference>
<comment type="caution">
    <text evidence="2">The sequence shown here is derived from an EMBL/GenBank/DDBJ whole genome shotgun (WGS) entry which is preliminary data.</text>
</comment>
<evidence type="ECO:0000259" key="1">
    <source>
        <dbReference type="PROSITE" id="PS50943"/>
    </source>
</evidence>
<dbReference type="GO" id="GO:0003677">
    <property type="term" value="F:DNA binding"/>
    <property type="evidence" value="ECO:0007669"/>
    <property type="project" value="InterPro"/>
</dbReference>
<dbReference type="CDD" id="cd00093">
    <property type="entry name" value="HTH_XRE"/>
    <property type="match status" value="1"/>
</dbReference>
<feature type="domain" description="HTH cro/C1-type" evidence="1">
    <location>
        <begin position="15"/>
        <end position="70"/>
    </location>
</feature>
<proteinExistence type="predicted"/>
<dbReference type="EMBL" id="LXWF01000033">
    <property type="protein sequence ID" value="ORC17381.1"/>
    <property type="molecule type" value="Genomic_DNA"/>
</dbReference>
<dbReference type="InterPro" id="IPR010982">
    <property type="entry name" value="Lambda_DNA-bd_dom_sf"/>
</dbReference>
<dbReference type="PROSITE" id="PS50943">
    <property type="entry name" value="HTH_CROC1"/>
    <property type="match status" value="1"/>
</dbReference>
<dbReference type="Proteomes" id="UP000192359">
    <property type="component" value="Unassembled WGS sequence"/>
</dbReference>
<gene>
    <name evidence="2" type="ORF">A7979_02975</name>
</gene>
<sequence length="121" mass="13610">MERKITHQKNLGAFIHDARTKSGLTQQELALRAKVSREWISGIEQGKRPRAELGKVLDLLKVLGVDITLSWSAEEGPYSPKKTTDDMPDIIFPTDDQLSYLFGETKLQQEVRATLEGGRKS</sequence>
<dbReference type="Pfam" id="PF13560">
    <property type="entry name" value="HTH_31"/>
    <property type="match status" value="1"/>
</dbReference>
<dbReference type="Gene3D" id="1.10.260.40">
    <property type="entry name" value="lambda repressor-like DNA-binding domains"/>
    <property type="match status" value="1"/>
</dbReference>
<organism evidence="2 3">
    <name type="scientific">Rothia nasimurium</name>
    <dbReference type="NCBI Taxonomy" id="85336"/>
    <lineage>
        <taxon>Bacteria</taxon>
        <taxon>Bacillati</taxon>
        <taxon>Actinomycetota</taxon>
        <taxon>Actinomycetes</taxon>
        <taxon>Micrococcales</taxon>
        <taxon>Micrococcaceae</taxon>
        <taxon>Rothia</taxon>
    </lineage>
</organism>
<dbReference type="OrthoDB" id="4930438at2"/>
<evidence type="ECO:0000313" key="3">
    <source>
        <dbReference type="Proteomes" id="UP000192359"/>
    </source>
</evidence>
<dbReference type="SMART" id="SM00530">
    <property type="entry name" value="HTH_XRE"/>
    <property type="match status" value="1"/>
</dbReference>